<dbReference type="PANTHER" id="PTHR47947">
    <property type="entry name" value="CYTOCHROME P450 82C3-RELATED"/>
    <property type="match status" value="1"/>
</dbReference>
<keyword evidence="10 13" id="KW-0472">Membrane</keyword>
<dbReference type="Proteomes" id="UP001652623">
    <property type="component" value="Chromosome 7"/>
</dbReference>
<keyword evidence="3 11" id="KW-0349">Heme</keyword>
<dbReference type="GO" id="GO:0016705">
    <property type="term" value="F:oxidoreductase activity, acting on paired donors, with incorporation or reduction of molecular oxygen"/>
    <property type="evidence" value="ECO:0007669"/>
    <property type="project" value="InterPro"/>
</dbReference>
<dbReference type="GO" id="GO:0005506">
    <property type="term" value="F:iron ion binding"/>
    <property type="evidence" value="ECO:0007669"/>
    <property type="project" value="InterPro"/>
</dbReference>
<dbReference type="Gene3D" id="1.10.630.10">
    <property type="entry name" value="Cytochrome P450"/>
    <property type="match status" value="1"/>
</dbReference>
<dbReference type="GO" id="GO:0004497">
    <property type="term" value="F:monooxygenase activity"/>
    <property type="evidence" value="ECO:0007669"/>
    <property type="project" value="UniProtKB-KW"/>
</dbReference>
<evidence type="ECO:0000256" key="13">
    <source>
        <dbReference type="SAM" id="Phobius"/>
    </source>
</evidence>
<keyword evidence="6 13" id="KW-1133">Transmembrane helix</keyword>
<dbReference type="GO" id="GO:0020037">
    <property type="term" value="F:heme binding"/>
    <property type="evidence" value="ECO:0007669"/>
    <property type="project" value="InterPro"/>
</dbReference>
<dbReference type="SUPFAM" id="SSF48264">
    <property type="entry name" value="Cytochrome P450"/>
    <property type="match status" value="1"/>
</dbReference>
<evidence type="ECO:0000256" key="10">
    <source>
        <dbReference type="ARBA" id="ARBA00023136"/>
    </source>
</evidence>
<evidence type="ECO:0000256" key="2">
    <source>
        <dbReference type="ARBA" id="ARBA00010617"/>
    </source>
</evidence>
<keyword evidence="9 12" id="KW-0503">Monooxygenase</keyword>
<dbReference type="InterPro" id="IPR017972">
    <property type="entry name" value="Cyt_P450_CS"/>
</dbReference>
<evidence type="ECO:0000256" key="8">
    <source>
        <dbReference type="ARBA" id="ARBA00023004"/>
    </source>
</evidence>
<protein>
    <submittedName>
        <fullName evidence="15">Cytochrome P450 81E8</fullName>
    </submittedName>
</protein>
<evidence type="ECO:0000313" key="14">
    <source>
        <dbReference type="Proteomes" id="UP001652623"/>
    </source>
</evidence>
<evidence type="ECO:0000256" key="1">
    <source>
        <dbReference type="ARBA" id="ARBA00004167"/>
    </source>
</evidence>
<keyword evidence="5 11" id="KW-0479">Metal-binding</keyword>
<evidence type="ECO:0000256" key="3">
    <source>
        <dbReference type="ARBA" id="ARBA00022617"/>
    </source>
</evidence>
<sequence>MEDTLLYTILSLITFFFAFKFFIKTKTPHKNLPPSPPSLPIVGHLHLLKHPVHRTYHRLSQKYGPIFSLWLGSRRVVVVSSASAVHECFTKNDIVLASRPALHIRKHLTCNSTVMTVAPYGDHWRNLRRIGSIEIFSSSRLNMFLGIRKDEVKRLLLKLSQNSVQNFKRVEMKSLLSELTFNIIMRMVSGKRYYGDEVSDEEEARQFREIMKEITATGGTSNPGDFLPFLNWIGTANGLESRVKRLAKRTDEFLQGLIDEHRNRKESRNTMIDHLLSLQQSQPEYYTDQIIKGFILVLLGAGTDTSSVTLEWALSSLLNHPHTLRKARRELDEQIGQQRLLDEPDVSKLPYLRSIISETLRLYPAAPLLLPHYSSADCEVGGYDVPRDTMVLINAWAIHRDPELWEDPESFKPERFEVGDHHEDHEQVQKLLPFGIGRRACPGSGLAHRVMSLTLGSLIQCLEWERVSEEEIDMREGKGTTMPKAVPLEARCKARPIMNHFLLESTDKI</sequence>
<evidence type="ECO:0000313" key="15">
    <source>
        <dbReference type="RefSeq" id="XP_015868316.2"/>
    </source>
</evidence>
<gene>
    <name evidence="15" type="primary">LOC107405743</name>
</gene>
<keyword evidence="8 11" id="KW-0408">Iron</keyword>
<dbReference type="PRINTS" id="PR00463">
    <property type="entry name" value="EP450I"/>
</dbReference>
<accession>A0A6P3Z2D7</accession>
<comment type="cofactor">
    <cofactor evidence="11">
        <name>heme</name>
        <dbReference type="ChEBI" id="CHEBI:30413"/>
    </cofactor>
</comment>
<feature type="binding site" description="axial binding residue" evidence="11">
    <location>
        <position position="441"/>
    </location>
    <ligand>
        <name>heme</name>
        <dbReference type="ChEBI" id="CHEBI:30413"/>
    </ligand>
    <ligandPart>
        <name>Fe</name>
        <dbReference type="ChEBI" id="CHEBI:18248"/>
    </ligandPart>
</feature>
<dbReference type="KEGG" id="zju:107405743"/>
<keyword evidence="7 12" id="KW-0560">Oxidoreductase</keyword>
<dbReference type="GO" id="GO:0016020">
    <property type="term" value="C:membrane"/>
    <property type="evidence" value="ECO:0007669"/>
    <property type="project" value="UniProtKB-SubCell"/>
</dbReference>
<dbReference type="GeneID" id="107405743"/>
<comment type="subcellular location">
    <subcellularLocation>
        <location evidence="1">Membrane</location>
        <topology evidence="1">Single-pass membrane protein</topology>
    </subcellularLocation>
</comment>
<dbReference type="Pfam" id="PF00067">
    <property type="entry name" value="p450"/>
    <property type="match status" value="1"/>
</dbReference>
<keyword evidence="14" id="KW-1185">Reference proteome</keyword>
<feature type="transmembrane region" description="Helical" evidence="13">
    <location>
        <begin position="6"/>
        <end position="23"/>
    </location>
</feature>
<evidence type="ECO:0000256" key="7">
    <source>
        <dbReference type="ARBA" id="ARBA00023002"/>
    </source>
</evidence>
<dbReference type="PRINTS" id="PR00385">
    <property type="entry name" value="P450"/>
</dbReference>
<dbReference type="AlphaFoldDB" id="A0A6P3Z2D7"/>
<evidence type="ECO:0000256" key="12">
    <source>
        <dbReference type="RuleBase" id="RU000461"/>
    </source>
</evidence>
<dbReference type="InterPro" id="IPR050651">
    <property type="entry name" value="Plant_Cytochrome_P450_Monoox"/>
</dbReference>
<dbReference type="RefSeq" id="XP_015868316.2">
    <property type="nucleotide sequence ID" value="XM_016012830.4"/>
</dbReference>
<reference evidence="15" key="1">
    <citation type="submission" date="2025-08" db="UniProtKB">
        <authorList>
            <consortium name="RefSeq"/>
        </authorList>
    </citation>
    <scope>IDENTIFICATION</scope>
    <source>
        <tissue evidence="15">Seedling</tissue>
    </source>
</reference>
<keyword evidence="4 13" id="KW-0812">Transmembrane</keyword>
<organism evidence="14 15">
    <name type="scientific">Ziziphus jujuba</name>
    <name type="common">Chinese jujube</name>
    <name type="synonym">Ziziphus sativa</name>
    <dbReference type="NCBI Taxonomy" id="326968"/>
    <lineage>
        <taxon>Eukaryota</taxon>
        <taxon>Viridiplantae</taxon>
        <taxon>Streptophyta</taxon>
        <taxon>Embryophyta</taxon>
        <taxon>Tracheophyta</taxon>
        <taxon>Spermatophyta</taxon>
        <taxon>Magnoliopsida</taxon>
        <taxon>eudicotyledons</taxon>
        <taxon>Gunneridae</taxon>
        <taxon>Pentapetalae</taxon>
        <taxon>rosids</taxon>
        <taxon>fabids</taxon>
        <taxon>Rosales</taxon>
        <taxon>Rhamnaceae</taxon>
        <taxon>Paliureae</taxon>
        <taxon>Ziziphus</taxon>
    </lineage>
</organism>
<name>A0A6P3Z2D7_ZIZJJ</name>
<proteinExistence type="inferred from homology"/>
<dbReference type="PROSITE" id="PS00086">
    <property type="entry name" value="CYTOCHROME_P450"/>
    <property type="match status" value="1"/>
</dbReference>
<evidence type="ECO:0000256" key="6">
    <source>
        <dbReference type="ARBA" id="ARBA00022989"/>
    </source>
</evidence>
<evidence type="ECO:0000256" key="9">
    <source>
        <dbReference type="ARBA" id="ARBA00023033"/>
    </source>
</evidence>
<dbReference type="InterPro" id="IPR001128">
    <property type="entry name" value="Cyt_P450"/>
</dbReference>
<evidence type="ECO:0000256" key="11">
    <source>
        <dbReference type="PIRSR" id="PIRSR602401-1"/>
    </source>
</evidence>
<dbReference type="CDD" id="cd20653">
    <property type="entry name" value="CYP81"/>
    <property type="match status" value="1"/>
</dbReference>
<comment type="similarity">
    <text evidence="2 12">Belongs to the cytochrome P450 family.</text>
</comment>
<evidence type="ECO:0000256" key="5">
    <source>
        <dbReference type="ARBA" id="ARBA00022723"/>
    </source>
</evidence>
<dbReference type="InterPro" id="IPR036396">
    <property type="entry name" value="Cyt_P450_sf"/>
</dbReference>
<dbReference type="PANTHER" id="PTHR47947:SF62">
    <property type="entry name" value="CYTOCHROME P450, FAMILY 81, SUBFAMILY D, POLYPEPTIDE 5"/>
    <property type="match status" value="1"/>
</dbReference>
<dbReference type="InterPro" id="IPR002401">
    <property type="entry name" value="Cyt_P450_E_grp-I"/>
</dbReference>
<evidence type="ECO:0000256" key="4">
    <source>
        <dbReference type="ARBA" id="ARBA00022692"/>
    </source>
</evidence>